<comment type="caution">
    <text evidence="3">The sequence shown here is derived from an EMBL/GenBank/DDBJ whole genome shotgun (WGS) entry which is preliminary data.</text>
</comment>
<evidence type="ECO:0000256" key="1">
    <source>
        <dbReference type="SAM" id="MobiDB-lite"/>
    </source>
</evidence>
<gene>
    <name evidence="3" type="ORF">O4213_11590</name>
</gene>
<accession>A0ABT4MUG3</accession>
<keyword evidence="2" id="KW-0472">Membrane</keyword>
<reference evidence="3" key="1">
    <citation type="submission" date="2022-12" db="EMBL/GenBank/DDBJ databases">
        <authorList>
            <person name="Krivoruchko A.V."/>
            <person name="Elkin A."/>
        </authorList>
    </citation>
    <scope>NUCLEOTIDE SEQUENCE</scope>
    <source>
        <strain evidence="3">IEGM 1388</strain>
    </source>
</reference>
<dbReference type="InterPro" id="IPR046498">
    <property type="entry name" value="Rv1476-like"/>
</dbReference>
<dbReference type="Pfam" id="PF20381">
    <property type="entry name" value="Rv1476"/>
    <property type="match status" value="1"/>
</dbReference>
<evidence type="ECO:0000313" key="4">
    <source>
        <dbReference type="Proteomes" id="UP001067235"/>
    </source>
</evidence>
<feature type="region of interest" description="Disordered" evidence="1">
    <location>
        <begin position="161"/>
        <end position="193"/>
    </location>
</feature>
<protein>
    <submittedName>
        <fullName evidence="3">Uncharacterized protein</fullName>
    </submittedName>
</protein>
<feature type="compositionally biased region" description="Low complexity" evidence="1">
    <location>
        <begin position="165"/>
        <end position="177"/>
    </location>
</feature>
<evidence type="ECO:0000256" key="2">
    <source>
        <dbReference type="SAM" id="Phobius"/>
    </source>
</evidence>
<feature type="transmembrane region" description="Helical" evidence="2">
    <location>
        <begin position="131"/>
        <end position="151"/>
    </location>
</feature>
<keyword evidence="2" id="KW-0812">Transmembrane</keyword>
<sequence>MAPTPLMTIIPPDVNIADLQAGLADDGVVAPPEMTPQILQVVAEGRDKGYDLHFVVTDKVYPRITYYRDIATELQQETGGTVIVLGGNYIGSASDEFSRVQLEQTTDNLAISNPPLAAQQMLDRMTEQTQVPWTAVTLVLILVVAVGAAIARKLQLRKGTAARRAGSPAADTAAEAAVPERTEVDSSQGDIRG</sequence>
<dbReference type="Proteomes" id="UP001067235">
    <property type="component" value="Unassembled WGS sequence"/>
</dbReference>
<dbReference type="RefSeq" id="WP_301571205.1">
    <property type="nucleotide sequence ID" value="NZ_JAPWIE010000003.1"/>
</dbReference>
<name>A0ABT4MUG3_GORRU</name>
<proteinExistence type="predicted"/>
<dbReference type="EMBL" id="JAPWIE010000003">
    <property type="protein sequence ID" value="MCZ4550625.1"/>
    <property type="molecule type" value="Genomic_DNA"/>
</dbReference>
<organism evidence="3 4">
    <name type="scientific">Gordonia rubripertincta</name>
    <name type="common">Rhodococcus corallinus</name>
    <dbReference type="NCBI Taxonomy" id="36822"/>
    <lineage>
        <taxon>Bacteria</taxon>
        <taxon>Bacillati</taxon>
        <taxon>Actinomycetota</taxon>
        <taxon>Actinomycetes</taxon>
        <taxon>Mycobacteriales</taxon>
        <taxon>Gordoniaceae</taxon>
        <taxon>Gordonia</taxon>
    </lineage>
</organism>
<keyword evidence="4" id="KW-1185">Reference proteome</keyword>
<keyword evidence="2" id="KW-1133">Transmembrane helix</keyword>
<evidence type="ECO:0000313" key="3">
    <source>
        <dbReference type="EMBL" id="MCZ4550625.1"/>
    </source>
</evidence>